<dbReference type="PANTHER" id="PTHR35317:SF38">
    <property type="entry name" value="RNA-DIRECTED DNA POLYMERASE"/>
    <property type="match status" value="1"/>
</dbReference>
<gene>
    <name evidence="4" type="ORF">E2562_011410</name>
</gene>
<dbReference type="InterPro" id="IPR036875">
    <property type="entry name" value="Znf_CCHC_sf"/>
</dbReference>
<dbReference type="Proteomes" id="UP000479710">
    <property type="component" value="Unassembled WGS sequence"/>
</dbReference>
<dbReference type="Gene3D" id="4.10.60.10">
    <property type="entry name" value="Zinc finger, CCHC-type"/>
    <property type="match status" value="1"/>
</dbReference>
<dbReference type="PROSITE" id="PS50158">
    <property type="entry name" value="ZF_CCHC"/>
    <property type="match status" value="1"/>
</dbReference>
<feature type="domain" description="CCHC-type" evidence="3">
    <location>
        <begin position="256"/>
        <end position="271"/>
    </location>
</feature>
<dbReference type="Pfam" id="PF13961">
    <property type="entry name" value="DUF4219"/>
    <property type="match status" value="1"/>
</dbReference>
<keyword evidence="1" id="KW-0862">Zinc</keyword>
<sequence length="294" mass="32306">MSSEGVYTQPSCHGNGSGNGGDGDNGGQGSRELAVQQVKEAGVTLRYPMLGENNYGVWAVKMKIFMRAQGVWAAVEGNAADEKMDQMALAAIVQAVPEAMVMAISEKETAKEAWDALKQMNMGEERVKKARVTTIVNEIRSLGTKVEETTVVEKLLHFVPDKFRSLISTIEQWGDVSEMTVTETIGRLRAFEESSKGRCRENEGKEQLLTASAEQRLTRAEWEAIVAKEKRGGEGSGNNGEKKKYRGKFDKSKIDCRKCGEFGHFADECDEVKKTVKGVAQLAMADDDDEPTLL</sequence>
<accession>A0A6G1D246</accession>
<feature type="region of interest" description="Disordered" evidence="2">
    <location>
        <begin position="1"/>
        <end position="31"/>
    </location>
</feature>
<evidence type="ECO:0000259" key="3">
    <source>
        <dbReference type="PROSITE" id="PS50158"/>
    </source>
</evidence>
<feature type="compositionally biased region" description="Polar residues" evidence="2">
    <location>
        <begin position="1"/>
        <end position="12"/>
    </location>
</feature>
<name>A0A6G1D246_9ORYZ</name>
<evidence type="ECO:0000256" key="2">
    <source>
        <dbReference type="SAM" id="MobiDB-lite"/>
    </source>
</evidence>
<keyword evidence="5" id="KW-1185">Reference proteome</keyword>
<evidence type="ECO:0000313" key="4">
    <source>
        <dbReference type="EMBL" id="KAF0906412.1"/>
    </source>
</evidence>
<dbReference type="SMART" id="SM00343">
    <property type="entry name" value="ZnF_C2HC"/>
    <property type="match status" value="1"/>
</dbReference>
<evidence type="ECO:0000256" key="1">
    <source>
        <dbReference type="PROSITE-ProRule" id="PRU00047"/>
    </source>
</evidence>
<evidence type="ECO:0000313" key="5">
    <source>
        <dbReference type="Proteomes" id="UP000479710"/>
    </source>
</evidence>
<dbReference type="OrthoDB" id="689689at2759"/>
<keyword evidence="1" id="KW-0479">Metal-binding</keyword>
<protein>
    <recommendedName>
        <fullName evidence="3">CCHC-type domain-containing protein</fullName>
    </recommendedName>
</protein>
<reference evidence="4 5" key="1">
    <citation type="submission" date="2019-11" db="EMBL/GenBank/DDBJ databases">
        <title>Whole genome sequence of Oryza granulata.</title>
        <authorList>
            <person name="Li W."/>
        </authorList>
    </citation>
    <scope>NUCLEOTIDE SEQUENCE [LARGE SCALE GENOMIC DNA]</scope>
    <source>
        <strain evidence="5">cv. Menghai</strain>
        <tissue evidence="4">Leaf</tissue>
    </source>
</reference>
<comment type="caution">
    <text evidence="4">The sequence shown here is derived from an EMBL/GenBank/DDBJ whole genome shotgun (WGS) entry which is preliminary data.</text>
</comment>
<dbReference type="InterPro" id="IPR001878">
    <property type="entry name" value="Znf_CCHC"/>
</dbReference>
<keyword evidence="1" id="KW-0863">Zinc-finger</keyword>
<organism evidence="4 5">
    <name type="scientific">Oryza meyeriana var. granulata</name>
    <dbReference type="NCBI Taxonomy" id="110450"/>
    <lineage>
        <taxon>Eukaryota</taxon>
        <taxon>Viridiplantae</taxon>
        <taxon>Streptophyta</taxon>
        <taxon>Embryophyta</taxon>
        <taxon>Tracheophyta</taxon>
        <taxon>Spermatophyta</taxon>
        <taxon>Magnoliopsida</taxon>
        <taxon>Liliopsida</taxon>
        <taxon>Poales</taxon>
        <taxon>Poaceae</taxon>
        <taxon>BOP clade</taxon>
        <taxon>Oryzoideae</taxon>
        <taxon>Oryzeae</taxon>
        <taxon>Oryzinae</taxon>
        <taxon>Oryza</taxon>
        <taxon>Oryza meyeriana</taxon>
    </lineage>
</organism>
<dbReference type="Pfam" id="PF00098">
    <property type="entry name" value="zf-CCHC"/>
    <property type="match status" value="1"/>
</dbReference>
<dbReference type="GO" id="GO:0008270">
    <property type="term" value="F:zinc ion binding"/>
    <property type="evidence" value="ECO:0007669"/>
    <property type="project" value="UniProtKB-KW"/>
</dbReference>
<dbReference type="AlphaFoldDB" id="A0A6G1D246"/>
<feature type="compositionally biased region" description="Gly residues" evidence="2">
    <location>
        <begin position="15"/>
        <end position="29"/>
    </location>
</feature>
<dbReference type="SUPFAM" id="SSF57756">
    <property type="entry name" value="Retrovirus zinc finger-like domains"/>
    <property type="match status" value="1"/>
</dbReference>
<proteinExistence type="predicted"/>
<dbReference type="PANTHER" id="PTHR35317">
    <property type="entry name" value="OS04G0629600 PROTEIN"/>
    <property type="match status" value="1"/>
</dbReference>
<dbReference type="InterPro" id="IPR025314">
    <property type="entry name" value="DUF4219"/>
</dbReference>
<dbReference type="GO" id="GO:0003676">
    <property type="term" value="F:nucleic acid binding"/>
    <property type="evidence" value="ECO:0007669"/>
    <property type="project" value="InterPro"/>
</dbReference>
<dbReference type="EMBL" id="SPHZ02000007">
    <property type="protein sequence ID" value="KAF0906412.1"/>
    <property type="molecule type" value="Genomic_DNA"/>
</dbReference>